<feature type="transmembrane region" description="Helical" evidence="1">
    <location>
        <begin position="30"/>
        <end position="56"/>
    </location>
</feature>
<gene>
    <name evidence="2" type="ORF">CcaverHIS019_0508210</name>
</gene>
<dbReference type="Proteomes" id="UP001233271">
    <property type="component" value="Chromosome 5"/>
</dbReference>
<evidence type="ECO:0000256" key="1">
    <source>
        <dbReference type="SAM" id="Phobius"/>
    </source>
</evidence>
<keyword evidence="1" id="KW-0812">Transmembrane</keyword>
<evidence type="ECO:0000313" key="2">
    <source>
        <dbReference type="EMBL" id="BEI93193.1"/>
    </source>
</evidence>
<dbReference type="RefSeq" id="XP_060458458.1">
    <property type="nucleotide sequence ID" value="XM_060602023.1"/>
</dbReference>
<keyword evidence="1" id="KW-0472">Membrane</keyword>
<dbReference type="AlphaFoldDB" id="A0AA48L7A1"/>
<dbReference type="EMBL" id="AP028216">
    <property type="protein sequence ID" value="BEI93193.1"/>
    <property type="molecule type" value="Genomic_DNA"/>
</dbReference>
<proteinExistence type="predicted"/>
<dbReference type="GeneID" id="85497063"/>
<name>A0AA48L7A1_9TREE</name>
<organism evidence="2 3">
    <name type="scientific">Cutaneotrichosporon cavernicola</name>
    <dbReference type="NCBI Taxonomy" id="279322"/>
    <lineage>
        <taxon>Eukaryota</taxon>
        <taxon>Fungi</taxon>
        <taxon>Dikarya</taxon>
        <taxon>Basidiomycota</taxon>
        <taxon>Agaricomycotina</taxon>
        <taxon>Tremellomycetes</taxon>
        <taxon>Trichosporonales</taxon>
        <taxon>Trichosporonaceae</taxon>
        <taxon>Cutaneotrichosporon</taxon>
    </lineage>
</organism>
<evidence type="ECO:0000313" key="3">
    <source>
        <dbReference type="Proteomes" id="UP001233271"/>
    </source>
</evidence>
<sequence length="109" mass="11924">MANLPTPQHLTTAMGPASAYDEPGTDRHRIMVIVASIVCGGLALLIILLLACQYVARKRWVPRKAQRARQAEYDAAATAVLVVRSTTWSNLDSTHRIIEASNPSRPPCM</sequence>
<accession>A0AA48L7A1</accession>
<reference evidence="2" key="1">
    <citation type="journal article" date="2023" name="BMC Genomics">
        <title>Chromosome-level genome assemblies of Cutaneotrichosporon spp. (Trichosporonales, Basidiomycota) reveal imbalanced evolution between nucleotide sequences and chromosome synteny.</title>
        <authorList>
            <person name="Kobayashi Y."/>
            <person name="Kayamori A."/>
            <person name="Aoki K."/>
            <person name="Shiwa Y."/>
            <person name="Matsutani M."/>
            <person name="Fujita N."/>
            <person name="Sugita T."/>
            <person name="Iwasaki W."/>
            <person name="Tanaka N."/>
            <person name="Takashima M."/>
        </authorList>
    </citation>
    <scope>NUCLEOTIDE SEQUENCE</scope>
    <source>
        <strain evidence="2">HIS019</strain>
    </source>
</reference>
<keyword evidence="3" id="KW-1185">Reference proteome</keyword>
<keyword evidence="1" id="KW-1133">Transmembrane helix</keyword>
<protein>
    <submittedName>
        <fullName evidence="2">Uncharacterized protein</fullName>
    </submittedName>
</protein>
<dbReference type="KEGG" id="ccac:CcaHIS019_0508210"/>